<dbReference type="SUPFAM" id="SSF54523">
    <property type="entry name" value="Pili subunits"/>
    <property type="match status" value="1"/>
</dbReference>
<evidence type="ECO:0000256" key="3">
    <source>
        <dbReference type="ARBA" id="ARBA00022481"/>
    </source>
</evidence>
<dbReference type="PRINTS" id="PR00813">
    <property type="entry name" value="BCTERIALGSPG"/>
</dbReference>
<evidence type="ECO:0000256" key="5">
    <source>
        <dbReference type="SAM" id="Phobius"/>
    </source>
</evidence>
<dbReference type="Proteomes" id="UP000215999">
    <property type="component" value="Unassembled WGS sequence"/>
</dbReference>
<keyword evidence="3" id="KW-0488">Methylation</keyword>
<evidence type="ECO:0000256" key="4">
    <source>
        <dbReference type="RuleBase" id="RU000389"/>
    </source>
</evidence>
<keyword evidence="5" id="KW-0472">Membrane</keyword>
<dbReference type="PANTHER" id="PTHR30093">
    <property type="entry name" value="GENERAL SECRETION PATHWAY PROTEIN G"/>
    <property type="match status" value="1"/>
</dbReference>
<dbReference type="InterPro" id="IPR000983">
    <property type="entry name" value="Bac_GSPG_pilin"/>
</dbReference>
<dbReference type="Gene3D" id="3.30.700.10">
    <property type="entry name" value="Glycoprotein, Type 4 Pilin"/>
    <property type="match status" value="1"/>
</dbReference>
<dbReference type="EMBL" id="NOIF01000200">
    <property type="protein sequence ID" value="OZS41993.1"/>
    <property type="molecule type" value="Genomic_DNA"/>
</dbReference>
<dbReference type="RefSeq" id="WP_094958510.1">
    <property type="nucleotide sequence ID" value="NZ_NOIF01000200.1"/>
</dbReference>
<dbReference type="InterPro" id="IPR012902">
    <property type="entry name" value="N_methyl_site"/>
</dbReference>
<dbReference type="InterPro" id="IPR001082">
    <property type="entry name" value="Pilin"/>
</dbReference>
<dbReference type="PANTHER" id="PTHR30093:SF34">
    <property type="entry name" value="PREPILIN PEPTIDASE-DEPENDENT PROTEIN D"/>
    <property type="match status" value="1"/>
</dbReference>
<keyword evidence="5" id="KW-0812">Transmembrane</keyword>
<proteinExistence type="inferred from homology"/>
<dbReference type="Pfam" id="PF07963">
    <property type="entry name" value="N_methyl"/>
    <property type="match status" value="1"/>
</dbReference>
<keyword evidence="5" id="KW-1133">Transmembrane helix</keyword>
<evidence type="ECO:0000256" key="1">
    <source>
        <dbReference type="ARBA" id="ARBA00005233"/>
    </source>
</evidence>
<dbReference type="NCBIfam" id="TIGR02532">
    <property type="entry name" value="IV_pilin_GFxxxE"/>
    <property type="match status" value="1"/>
</dbReference>
<gene>
    <name evidence="6" type="ORF">ASV53_20815</name>
</gene>
<comment type="similarity">
    <text evidence="1 4">Belongs to the N-Me-Phe pilin family.</text>
</comment>
<reference evidence="6 7" key="1">
    <citation type="journal article" date="2016" name="Antonie Van Leeuwenhoek">
        <title>Photobacterium sanguinicancri sp. nov. isolated from marine animals.</title>
        <authorList>
            <person name="Gomez-Gil B."/>
            <person name="Roque A."/>
            <person name="Rotllant G."/>
            <person name="Romalde J.L."/>
            <person name="Doce A."/>
            <person name="Eggermont M."/>
            <person name="Defoirdt T."/>
        </authorList>
    </citation>
    <scope>NUCLEOTIDE SEQUENCE [LARGE SCALE GENOMIC DNA]</scope>
    <source>
        <strain evidence="6 7">CAIM 1827</strain>
    </source>
</reference>
<name>A0ABX4FT58_9GAMM</name>
<dbReference type="Pfam" id="PF00114">
    <property type="entry name" value="Pilin"/>
    <property type="match status" value="1"/>
</dbReference>
<dbReference type="InterPro" id="IPR045584">
    <property type="entry name" value="Pilin-like"/>
</dbReference>
<feature type="transmembrane region" description="Helical" evidence="5">
    <location>
        <begin position="7"/>
        <end position="31"/>
    </location>
</feature>
<comment type="subunit">
    <text evidence="2">The pili are polar flexible filaments of about 5.4 nanometers diameter and 2.5 micrometers average length; they consist of only a single polypeptide chain arranged in a helical configuration of five subunits per turn in the assembled pilus.</text>
</comment>
<evidence type="ECO:0000256" key="2">
    <source>
        <dbReference type="ARBA" id="ARBA00011156"/>
    </source>
</evidence>
<keyword evidence="7" id="KW-1185">Reference proteome</keyword>
<sequence>MKKMQKGFTLIELMIVVAIIGVLSAIAVPAYESYVKKSEAATGVSTVRSLLTNIDMKEQEKGAFPATLAEIGADANMSSLGTVAIAPTKAGELYGTATFTYNTKATLKTKKITYTKTKSGWKCTHDTGLTLKSCG</sequence>
<keyword evidence="4" id="KW-0281">Fimbrium</keyword>
<organism evidence="6 7">
    <name type="scientific">Photobacterium sanguinicancri</name>
    <dbReference type="NCBI Taxonomy" id="875932"/>
    <lineage>
        <taxon>Bacteria</taxon>
        <taxon>Pseudomonadati</taxon>
        <taxon>Pseudomonadota</taxon>
        <taxon>Gammaproteobacteria</taxon>
        <taxon>Vibrionales</taxon>
        <taxon>Vibrionaceae</taxon>
        <taxon>Photobacterium</taxon>
    </lineage>
</organism>
<evidence type="ECO:0000313" key="6">
    <source>
        <dbReference type="EMBL" id="OZS41993.1"/>
    </source>
</evidence>
<comment type="caution">
    <text evidence="6">The sequence shown here is derived from an EMBL/GenBank/DDBJ whole genome shotgun (WGS) entry which is preliminary data.</text>
</comment>
<dbReference type="PROSITE" id="PS00409">
    <property type="entry name" value="PROKAR_NTER_METHYL"/>
    <property type="match status" value="1"/>
</dbReference>
<evidence type="ECO:0000313" key="7">
    <source>
        <dbReference type="Proteomes" id="UP000215999"/>
    </source>
</evidence>
<accession>A0ABX4FT58</accession>
<protein>
    <submittedName>
        <fullName evidence="6">Prepilin-type cleavage/methylation domain-containing protein</fullName>
    </submittedName>
</protein>